<gene>
    <name evidence="2" type="primary">LOC115223826</name>
</gene>
<dbReference type="AlphaFoldDB" id="A0A6P7TYP9"/>
<accession>A0A6P7TYP9</accession>
<name>A0A6P7TYP9_9MOLL</name>
<dbReference type="KEGG" id="osn:115223826"/>
<proteinExistence type="predicted"/>
<keyword evidence="1" id="KW-1185">Reference proteome</keyword>
<protein>
    <submittedName>
        <fullName evidence="2">Uncharacterized protein LOC115223826</fullName>
    </submittedName>
</protein>
<reference evidence="2" key="1">
    <citation type="submission" date="2025-08" db="UniProtKB">
        <authorList>
            <consortium name="RefSeq"/>
        </authorList>
    </citation>
    <scope>IDENTIFICATION</scope>
</reference>
<organism evidence="1 2">
    <name type="scientific">Octopus sinensis</name>
    <name type="common">East Asian common octopus</name>
    <dbReference type="NCBI Taxonomy" id="2607531"/>
    <lineage>
        <taxon>Eukaryota</taxon>
        <taxon>Metazoa</taxon>
        <taxon>Spiralia</taxon>
        <taxon>Lophotrochozoa</taxon>
        <taxon>Mollusca</taxon>
        <taxon>Cephalopoda</taxon>
        <taxon>Coleoidea</taxon>
        <taxon>Octopodiformes</taxon>
        <taxon>Octopoda</taxon>
        <taxon>Incirrata</taxon>
        <taxon>Octopodidae</taxon>
        <taxon>Octopus</taxon>
    </lineage>
</organism>
<sequence>MRKYYRLNNSTGLSKEQLLLHTISEFSDLTTPNRPAVSTVPHESTIFLAILLAITACMMVILGFLTFRVFQRYWVIREEERFIEEAHAAIVQADLEAAVPISEPITWTPIRQPRRLSEPNR</sequence>
<dbReference type="RefSeq" id="XP_029653841.1">
    <property type="nucleotide sequence ID" value="XM_029797981.2"/>
</dbReference>
<evidence type="ECO:0000313" key="1">
    <source>
        <dbReference type="Proteomes" id="UP000515154"/>
    </source>
</evidence>
<dbReference type="Proteomes" id="UP000515154">
    <property type="component" value="Linkage group LG1"/>
</dbReference>
<evidence type="ECO:0000313" key="2">
    <source>
        <dbReference type="RefSeq" id="XP_029653841.1"/>
    </source>
</evidence>